<protein>
    <submittedName>
        <fullName evidence="1">Uncharacterized protein</fullName>
    </submittedName>
</protein>
<dbReference type="Proteomes" id="UP001150603">
    <property type="component" value="Unassembled WGS sequence"/>
</dbReference>
<sequence>PALTFAPSTRFSPPPITRRRTASSHDSEDQVSDPDDLVASQTDLAREQLKRDVVGPGLEKEKEVKCGFLAKRAGGAGKVRTIGRLSAAQRSRQRTRMGERVVSC</sequence>
<accession>A0ACC1IYB6</accession>
<reference evidence="1" key="1">
    <citation type="submission" date="2022-07" db="EMBL/GenBank/DDBJ databases">
        <title>Phylogenomic reconstructions and comparative analyses of Kickxellomycotina fungi.</title>
        <authorList>
            <person name="Reynolds N.K."/>
            <person name="Stajich J.E."/>
            <person name="Barry K."/>
            <person name="Grigoriev I.V."/>
            <person name="Crous P."/>
            <person name="Smith M.E."/>
        </authorList>
    </citation>
    <scope>NUCLEOTIDE SEQUENCE</scope>
    <source>
        <strain evidence="1">NRRL 5244</strain>
    </source>
</reference>
<organism evidence="1 2">
    <name type="scientific">Linderina macrospora</name>
    <dbReference type="NCBI Taxonomy" id="4868"/>
    <lineage>
        <taxon>Eukaryota</taxon>
        <taxon>Fungi</taxon>
        <taxon>Fungi incertae sedis</taxon>
        <taxon>Zoopagomycota</taxon>
        <taxon>Kickxellomycotina</taxon>
        <taxon>Kickxellomycetes</taxon>
        <taxon>Kickxellales</taxon>
        <taxon>Kickxellaceae</taxon>
        <taxon>Linderina</taxon>
    </lineage>
</organism>
<keyword evidence="2" id="KW-1185">Reference proteome</keyword>
<proteinExistence type="predicted"/>
<dbReference type="EMBL" id="JANBPW010006464">
    <property type="protein sequence ID" value="KAJ1929835.1"/>
    <property type="molecule type" value="Genomic_DNA"/>
</dbReference>
<feature type="non-terminal residue" evidence="1">
    <location>
        <position position="1"/>
    </location>
</feature>
<gene>
    <name evidence="1" type="ORF">FBU59_007010</name>
</gene>
<evidence type="ECO:0000313" key="1">
    <source>
        <dbReference type="EMBL" id="KAJ1929835.1"/>
    </source>
</evidence>
<comment type="caution">
    <text evidence="1">The sequence shown here is derived from an EMBL/GenBank/DDBJ whole genome shotgun (WGS) entry which is preliminary data.</text>
</comment>
<name>A0ACC1IYB6_9FUNG</name>
<evidence type="ECO:0000313" key="2">
    <source>
        <dbReference type="Proteomes" id="UP001150603"/>
    </source>
</evidence>